<evidence type="ECO:0000313" key="1">
    <source>
        <dbReference type="EMBL" id="OOE45528.1"/>
    </source>
</evidence>
<comment type="caution">
    <text evidence="1">The sequence shown here is derived from an EMBL/GenBank/DDBJ whole genome shotgun (WGS) entry which is preliminary data.</text>
</comment>
<gene>
    <name evidence="1" type="ORF">BZG09_03735</name>
</gene>
<dbReference type="RefSeq" id="WP_158014613.1">
    <property type="nucleotide sequence ID" value="NZ_MUEO01000006.1"/>
</dbReference>
<organism evidence="1 2">
    <name type="scientific">Salinivibrio kushneri</name>
    <dbReference type="NCBI Taxonomy" id="1908198"/>
    <lineage>
        <taxon>Bacteria</taxon>
        <taxon>Pseudomonadati</taxon>
        <taxon>Pseudomonadota</taxon>
        <taxon>Gammaproteobacteria</taxon>
        <taxon>Vibrionales</taxon>
        <taxon>Vibrionaceae</taxon>
        <taxon>Salinivibrio</taxon>
    </lineage>
</organism>
<name>A0AB36K9F1_9GAMM</name>
<dbReference type="Proteomes" id="UP000188726">
    <property type="component" value="Unassembled WGS sequence"/>
</dbReference>
<reference evidence="1 2" key="1">
    <citation type="journal article" date="2017" name="Genome Announc.">
        <title>Draft Genome Sequences of Salinivibrio proteolyticus, Salinivibrio sharmensis, Salinivibrio siamensis, Salinivibrio costicola subsp. alcaliphilus, Salinivibrio costicola subsp. vallismortis, and 29 New Isolates Belonging to the Genus Salinivibrio.</title>
        <authorList>
            <person name="Lopez-Hermoso C."/>
            <person name="de la Haba R.R."/>
            <person name="Sanchez-Porro C."/>
            <person name="Bayliss S.C."/>
            <person name="Feil E.J."/>
            <person name="Ventosa A."/>
        </authorList>
    </citation>
    <scope>NUCLEOTIDE SEQUENCE [LARGE SCALE GENOMIC DNA]</scope>
    <source>
        <strain evidence="1 2">IC202</strain>
    </source>
</reference>
<evidence type="ECO:0000313" key="2">
    <source>
        <dbReference type="Proteomes" id="UP000188726"/>
    </source>
</evidence>
<protein>
    <recommendedName>
        <fullName evidence="3">PD-(D/E)XK nuclease superfamily protein</fullName>
    </recommendedName>
</protein>
<dbReference type="InterPro" id="IPR029470">
    <property type="entry name" value="PDDEXK_4"/>
</dbReference>
<dbReference type="EMBL" id="MUEO01000006">
    <property type="protein sequence ID" value="OOE45528.1"/>
    <property type="molecule type" value="Genomic_DNA"/>
</dbReference>
<sequence>METDPYDRVKALLKAIKALPALYESEKTIFDVGSRGYYENPTTDLLAFFLNTDEVHGFGSLVLKALFSCTETCSGLDTTLVGNPKREVVTASGKRIDLVLESQDWVMVIENKIFHQQNNPFDDYERFVEDNKNDPRIGDKKPLYVVLSPTGEVARPNWIGISYRTFTSAIKAKLADHFLQHPLNKWSIFLREFVLHLENVMEQPTLDQESVGFVVNHLADFKAAETLQEKAIKSLQSALLHDLQNAVKPELKPTLDNWHGYPAIRFAGVNWVVQSDIVLYLDGREKKPFVINFYSAQITSNERRIIADAHFCKEDTEQPWNEENNTYRCYQVRIGKFDYPFIKEKLIEKIILMDEFETQVRPQKINNTEG</sequence>
<proteinExistence type="predicted"/>
<dbReference type="AlphaFoldDB" id="A0AB36K9F1"/>
<accession>A0AB36K9F1</accession>
<dbReference type="Pfam" id="PF14281">
    <property type="entry name" value="PDDEXK_4"/>
    <property type="match status" value="1"/>
</dbReference>
<evidence type="ECO:0008006" key="3">
    <source>
        <dbReference type="Google" id="ProtNLM"/>
    </source>
</evidence>